<proteinExistence type="predicted"/>
<gene>
    <name evidence="1" type="ORF">EZS28_041513</name>
</gene>
<reference evidence="1 2" key="1">
    <citation type="submission" date="2019-03" db="EMBL/GenBank/DDBJ databases">
        <title>Single cell metagenomics reveals metabolic interactions within the superorganism composed of flagellate Streblomastix strix and complex community of Bacteroidetes bacteria on its surface.</title>
        <authorList>
            <person name="Treitli S.C."/>
            <person name="Kolisko M."/>
            <person name="Husnik F."/>
            <person name="Keeling P."/>
            <person name="Hampl V."/>
        </authorList>
    </citation>
    <scope>NUCLEOTIDE SEQUENCE [LARGE SCALE GENOMIC DNA]</scope>
    <source>
        <strain evidence="1">ST1C</strain>
    </source>
</reference>
<comment type="caution">
    <text evidence="1">The sequence shown here is derived from an EMBL/GenBank/DDBJ whole genome shotgun (WGS) entry which is preliminary data.</text>
</comment>
<organism evidence="1 2">
    <name type="scientific">Streblomastix strix</name>
    <dbReference type="NCBI Taxonomy" id="222440"/>
    <lineage>
        <taxon>Eukaryota</taxon>
        <taxon>Metamonada</taxon>
        <taxon>Preaxostyla</taxon>
        <taxon>Oxymonadida</taxon>
        <taxon>Streblomastigidae</taxon>
        <taxon>Streblomastix</taxon>
    </lineage>
</organism>
<evidence type="ECO:0000313" key="2">
    <source>
        <dbReference type="Proteomes" id="UP000324800"/>
    </source>
</evidence>
<dbReference type="EMBL" id="SNRW01023503">
    <property type="protein sequence ID" value="KAA6362960.1"/>
    <property type="molecule type" value="Genomic_DNA"/>
</dbReference>
<dbReference type="AlphaFoldDB" id="A0A5J4TY05"/>
<name>A0A5J4TY05_9EUKA</name>
<evidence type="ECO:0000313" key="1">
    <source>
        <dbReference type="EMBL" id="KAA6362960.1"/>
    </source>
</evidence>
<protein>
    <submittedName>
        <fullName evidence="1">Uncharacterized protein</fullName>
    </submittedName>
</protein>
<accession>A0A5J4TY05</accession>
<feature type="non-terminal residue" evidence="1">
    <location>
        <position position="1"/>
    </location>
</feature>
<sequence>QLYLEIKLETERCDSNDVVFIDPDSIFRNRYKIATQKDDAFVPPKMIPVKRKRDESQSVGNANSNSLQAQFHQQRQQYSKFNFLADQQVAQVFVTTFNGVLSRQASKIYMLCYTLKPVARQKLFEEISWDGANIIFPMPEVGPLLKEEGPGYARKSLEYAVKVNEEMAMLINDAAKNETNNHIGKMIKVFETSLVSVADSQIE</sequence>
<dbReference type="Proteomes" id="UP000324800">
    <property type="component" value="Unassembled WGS sequence"/>
</dbReference>